<dbReference type="Proteomes" id="UP000297245">
    <property type="component" value="Unassembled WGS sequence"/>
</dbReference>
<gene>
    <name evidence="1" type="ORF">K435DRAFT_806553</name>
</gene>
<proteinExistence type="predicted"/>
<organism evidence="1 2">
    <name type="scientific">Dendrothele bispora (strain CBS 962.96)</name>
    <dbReference type="NCBI Taxonomy" id="1314807"/>
    <lineage>
        <taxon>Eukaryota</taxon>
        <taxon>Fungi</taxon>
        <taxon>Dikarya</taxon>
        <taxon>Basidiomycota</taxon>
        <taxon>Agaricomycotina</taxon>
        <taxon>Agaricomycetes</taxon>
        <taxon>Agaricomycetidae</taxon>
        <taxon>Agaricales</taxon>
        <taxon>Agaricales incertae sedis</taxon>
        <taxon>Dendrothele</taxon>
    </lineage>
</organism>
<dbReference type="AlphaFoldDB" id="A0A4S8L7F9"/>
<reference evidence="1 2" key="1">
    <citation type="journal article" date="2019" name="Nat. Ecol. Evol.">
        <title>Megaphylogeny resolves global patterns of mushroom evolution.</title>
        <authorList>
            <person name="Varga T."/>
            <person name="Krizsan K."/>
            <person name="Foldi C."/>
            <person name="Dima B."/>
            <person name="Sanchez-Garcia M."/>
            <person name="Sanchez-Ramirez S."/>
            <person name="Szollosi G.J."/>
            <person name="Szarkandi J.G."/>
            <person name="Papp V."/>
            <person name="Albert L."/>
            <person name="Andreopoulos W."/>
            <person name="Angelini C."/>
            <person name="Antonin V."/>
            <person name="Barry K.W."/>
            <person name="Bougher N.L."/>
            <person name="Buchanan P."/>
            <person name="Buyck B."/>
            <person name="Bense V."/>
            <person name="Catcheside P."/>
            <person name="Chovatia M."/>
            <person name="Cooper J."/>
            <person name="Damon W."/>
            <person name="Desjardin D."/>
            <person name="Finy P."/>
            <person name="Geml J."/>
            <person name="Haridas S."/>
            <person name="Hughes K."/>
            <person name="Justo A."/>
            <person name="Karasinski D."/>
            <person name="Kautmanova I."/>
            <person name="Kiss B."/>
            <person name="Kocsube S."/>
            <person name="Kotiranta H."/>
            <person name="LaButti K.M."/>
            <person name="Lechner B.E."/>
            <person name="Liimatainen K."/>
            <person name="Lipzen A."/>
            <person name="Lukacs Z."/>
            <person name="Mihaltcheva S."/>
            <person name="Morgado L.N."/>
            <person name="Niskanen T."/>
            <person name="Noordeloos M.E."/>
            <person name="Ohm R.A."/>
            <person name="Ortiz-Santana B."/>
            <person name="Ovrebo C."/>
            <person name="Racz N."/>
            <person name="Riley R."/>
            <person name="Savchenko A."/>
            <person name="Shiryaev A."/>
            <person name="Soop K."/>
            <person name="Spirin V."/>
            <person name="Szebenyi C."/>
            <person name="Tomsovsky M."/>
            <person name="Tulloss R.E."/>
            <person name="Uehling J."/>
            <person name="Grigoriev I.V."/>
            <person name="Vagvolgyi C."/>
            <person name="Papp T."/>
            <person name="Martin F.M."/>
            <person name="Miettinen O."/>
            <person name="Hibbett D.S."/>
            <person name="Nagy L.G."/>
        </authorList>
    </citation>
    <scope>NUCLEOTIDE SEQUENCE [LARGE SCALE GENOMIC DNA]</scope>
    <source>
        <strain evidence="1 2">CBS 962.96</strain>
    </source>
</reference>
<evidence type="ECO:0000313" key="2">
    <source>
        <dbReference type="Proteomes" id="UP000297245"/>
    </source>
</evidence>
<sequence>MSVFVVIQTQFVNDRKGTFPENVLIGKKREDLRMFRGGKMGSRDTQPTALSIQDYNFKYFTCKKSDILYETAHGYGPDETLYTTEEETATSNKDLAYKLDPRKDYTQARSSNSEIKKSPHLHLILNPKSPILAPCTYDTPTKDVPHSASKSPTARNSSFSGAVLGSGILMNGRGDGLQRQSNNTLVRKWNAVEV</sequence>
<protein>
    <submittedName>
        <fullName evidence="1">Uncharacterized protein</fullName>
    </submittedName>
</protein>
<dbReference type="EMBL" id="ML179589">
    <property type="protein sequence ID" value="THU84617.1"/>
    <property type="molecule type" value="Genomic_DNA"/>
</dbReference>
<keyword evidence="2" id="KW-1185">Reference proteome</keyword>
<accession>A0A4S8L7F9</accession>
<evidence type="ECO:0000313" key="1">
    <source>
        <dbReference type="EMBL" id="THU84617.1"/>
    </source>
</evidence>
<name>A0A4S8L7F9_DENBC</name>